<evidence type="ECO:0000313" key="11">
    <source>
        <dbReference type="EMBL" id="ALC82193.1"/>
    </source>
</evidence>
<name>A0A0M4FUS2_9BACI</name>
<keyword evidence="8" id="KW-0804">Transcription</keyword>
<dbReference type="InterPro" id="IPR036390">
    <property type="entry name" value="WH_DNA-bd_sf"/>
</dbReference>
<dbReference type="InterPro" id="IPR001789">
    <property type="entry name" value="Sig_transdc_resp-reg_receiver"/>
</dbReference>
<dbReference type="InterPro" id="IPR024187">
    <property type="entry name" value="Sig_transdc_resp-reg_cit/mal"/>
</dbReference>
<dbReference type="PANTHER" id="PTHR45526">
    <property type="entry name" value="TRANSCRIPTIONAL REGULATORY PROTEIN DPIA"/>
    <property type="match status" value="1"/>
</dbReference>
<sequence length="235" mass="27112">MIDVLIVEDDPMVGELNKRYIQQLEGFNIIGIASSYQHALQFIKSHQVDLVLLDIYMPGKNGIELLQEIRTQDESVDVLIISAASEGDIIRKAMRLGAVDYLIKPFENERFHSALNEYKRKQEIFLNKSGFNQKDLDQELLLKKGSPDKTQLPKGLTKSTLKLIWNSILSFHSENFTTEDVAKQTEISQVSTRKYLKFLEDIQVVHVEMAYGTVGRPVFQYKINYKEINNMIHYL</sequence>
<dbReference type="PROSITE" id="PS50110">
    <property type="entry name" value="RESPONSE_REGULATORY"/>
    <property type="match status" value="1"/>
</dbReference>
<reference evidence="12" key="1">
    <citation type="submission" date="2015-08" db="EMBL/GenBank/DDBJ databases">
        <title>Genome sequencing project for genomic taxonomy and phylogenomics of Bacillus-like bacteria.</title>
        <authorList>
            <person name="Liu B."/>
            <person name="Wang J."/>
            <person name="Zhu Y."/>
            <person name="Liu G."/>
            <person name="Chen Q."/>
            <person name="Chen Z."/>
            <person name="Lan J."/>
            <person name="Che J."/>
            <person name="Ge C."/>
            <person name="Shi H."/>
            <person name="Pan Z."/>
            <person name="Liu X."/>
        </authorList>
    </citation>
    <scope>NUCLEOTIDE SEQUENCE [LARGE SCALE GENOMIC DNA]</scope>
    <source>
        <strain evidence="12">FJAT-4402</strain>
    </source>
</reference>
<gene>
    <name evidence="11" type="ORF">AM592_11845</name>
</gene>
<organism evidence="11 12">
    <name type="scientific">Bacillus gobiensis</name>
    <dbReference type="NCBI Taxonomy" id="1441095"/>
    <lineage>
        <taxon>Bacteria</taxon>
        <taxon>Bacillati</taxon>
        <taxon>Bacillota</taxon>
        <taxon>Bacilli</taxon>
        <taxon>Bacillales</taxon>
        <taxon>Bacillaceae</taxon>
        <taxon>Bacillus</taxon>
    </lineage>
</organism>
<evidence type="ECO:0000256" key="7">
    <source>
        <dbReference type="ARBA" id="ARBA00023159"/>
    </source>
</evidence>
<dbReference type="InterPro" id="IPR051271">
    <property type="entry name" value="2C-system_Tx_regulators"/>
</dbReference>
<protein>
    <submittedName>
        <fullName evidence="11">Transcriptional regulator</fullName>
    </submittedName>
</protein>
<dbReference type="SMART" id="SM00448">
    <property type="entry name" value="REC"/>
    <property type="match status" value="1"/>
</dbReference>
<evidence type="ECO:0000259" key="10">
    <source>
        <dbReference type="PROSITE" id="PS50110"/>
    </source>
</evidence>
<reference evidence="11 12" key="2">
    <citation type="journal article" date="2016" name="Int. J. Syst. Evol. Microbiol.">
        <title>Bacillus gobiensis sp. nov., isolated from a soil sample.</title>
        <authorList>
            <person name="Liu B."/>
            <person name="Liu G.H."/>
            <person name="Cetin S."/>
            <person name="Schumann P."/>
            <person name="Pan Z.Z."/>
            <person name="Chen Q.Q."/>
        </authorList>
    </citation>
    <scope>NUCLEOTIDE SEQUENCE [LARGE SCALE GENOMIC DNA]</scope>
    <source>
        <strain evidence="11 12">FJAT-4402</strain>
    </source>
</reference>
<keyword evidence="3 9" id="KW-0597">Phosphoprotein</keyword>
<feature type="domain" description="Response regulatory" evidence="10">
    <location>
        <begin position="3"/>
        <end position="119"/>
    </location>
</feature>
<evidence type="ECO:0000256" key="5">
    <source>
        <dbReference type="ARBA" id="ARBA00023015"/>
    </source>
</evidence>
<evidence type="ECO:0000313" key="12">
    <source>
        <dbReference type="Proteomes" id="UP000067625"/>
    </source>
</evidence>
<evidence type="ECO:0000256" key="8">
    <source>
        <dbReference type="ARBA" id="ARBA00023163"/>
    </source>
</evidence>
<dbReference type="STRING" id="1441095.AM592_11845"/>
<dbReference type="GO" id="GO:0003677">
    <property type="term" value="F:DNA binding"/>
    <property type="evidence" value="ECO:0007669"/>
    <property type="project" value="UniProtKB-KW"/>
</dbReference>
<dbReference type="Gene3D" id="3.40.50.2300">
    <property type="match status" value="1"/>
</dbReference>
<dbReference type="GO" id="GO:0003700">
    <property type="term" value="F:DNA-binding transcription factor activity"/>
    <property type="evidence" value="ECO:0007669"/>
    <property type="project" value="InterPro"/>
</dbReference>
<evidence type="ECO:0000256" key="2">
    <source>
        <dbReference type="ARBA" id="ARBA00022490"/>
    </source>
</evidence>
<evidence type="ECO:0000256" key="4">
    <source>
        <dbReference type="ARBA" id="ARBA00023012"/>
    </source>
</evidence>
<comment type="subcellular location">
    <subcellularLocation>
        <location evidence="1">Cytoplasm</location>
    </subcellularLocation>
</comment>
<evidence type="ECO:0000256" key="6">
    <source>
        <dbReference type="ARBA" id="ARBA00023125"/>
    </source>
</evidence>
<keyword evidence="4" id="KW-0902">Two-component regulatory system</keyword>
<evidence type="ECO:0000256" key="3">
    <source>
        <dbReference type="ARBA" id="ARBA00022553"/>
    </source>
</evidence>
<keyword evidence="2" id="KW-0963">Cytoplasm</keyword>
<dbReference type="InterPro" id="IPR011006">
    <property type="entry name" value="CheY-like_superfamily"/>
</dbReference>
<dbReference type="PANTHER" id="PTHR45526:SF1">
    <property type="entry name" value="TRANSCRIPTIONAL REGULATORY PROTEIN DCUR-RELATED"/>
    <property type="match status" value="1"/>
</dbReference>
<dbReference type="PATRIC" id="fig|1441095.3.peg.2593"/>
<dbReference type="EMBL" id="CP012600">
    <property type="protein sequence ID" value="ALC82193.1"/>
    <property type="molecule type" value="Genomic_DNA"/>
</dbReference>
<dbReference type="OrthoDB" id="9759232at2"/>
<dbReference type="Proteomes" id="UP000067625">
    <property type="component" value="Chromosome"/>
</dbReference>
<dbReference type="GO" id="GO:0000156">
    <property type="term" value="F:phosphorelay response regulator activity"/>
    <property type="evidence" value="ECO:0007669"/>
    <property type="project" value="TreeGrafter"/>
</dbReference>
<dbReference type="RefSeq" id="WP_053603977.1">
    <property type="nucleotide sequence ID" value="NZ_CP012600.1"/>
</dbReference>
<dbReference type="CDD" id="cd19925">
    <property type="entry name" value="REC_citrate_TCS"/>
    <property type="match status" value="1"/>
</dbReference>
<dbReference type="Pfam" id="PF00072">
    <property type="entry name" value="Response_reg"/>
    <property type="match status" value="1"/>
</dbReference>
<dbReference type="AlphaFoldDB" id="A0A0M4FUS2"/>
<evidence type="ECO:0000256" key="9">
    <source>
        <dbReference type="PROSITE-ProRule" id="PRU00169"/>
    </source>
</evidence>
<dbReference type="GO" id="GO:0005737">
    <property type="term" value="C:cytoplasm"/>
    <property type="evidence" value="ECO:0007669"/>
    <property type="project" value="UniProtKB-SubCell"/>
</dbReference>
<keyword evidence="6" id="KW-0238">DNA-binding</keyword>
<keyword evidence="12" id="KW-1185">Reference proteome</keyword>
<dbReference type="SUPFAM" id="SSF52172">
    <property type="entry name" value="CheY-like"/>
    <property type="match status" value="1"/>
</dbReference>
<proteinExistence type="predicted"/>
<dbReference type="PIRSF" id="PIRSF006171">
    <property type="entry name" value="RR_citrat_malat"/>
    <property type="match status" value="1"/>
</dbReference>
<evidence type="ECO:0000256" key="1">
    <source>
        <dbReference type="ARBA" id="ARBA00004496"/>
    </source>
</evidence>
<feature type="modified residue" description="4-aspartylphosphate" evidence="9">
    <location>
        <position position="54"/>
    </location>
</feature>
<accession>A0A0M4FUS2</accession>
<dbReference type="SUPFAM" id="SSF46785">
    <property type="entry name" value="Winged helix' DNA-binding domain"/>
    <property type="match status" value="1"/>
</dbReference>
<keyword evidence="5" id="KW-0805">Transcription regulation</keyword>
<keyword evidence="7" id="KW-0010">Activator</keyword>